<dbReference type="Proteomes" id="UP001154282">
    <property type="component" value="Unassembled WGS sequence"/>
</dbReference>
<gene>
    <name evidence="1" type="ORF">LITE_LOCUS1491</name>
</gene>
<comment type="caution">
    <text evidence="1">The sequence shown here is derived from an EMBL/GenBank/DDBJ whole genome shotgun (WGS) entry which is preliminary data.</text>
</comment>
<sequence>MQYTVTAWLLAETNLHESYPLAGENIATSGIT</sequence>
<reference evidence="1" key="1">
    <citation type="submission" date="2022-08" db="EMBL/GenBank/DDBJ databases">
        <authorList>
            <person name="Gutierrez-Valencia J."/>
        </authorList>
    </citation>
    <scope>NUCLEOTIDE SEQUENCE</scope>
</reference>
<evidence type="ECO:0000313" key="1">
    <source>
        <dbReference type="EMBL" id="CAI0377536.1"/>
    </source>
</evidence>
<accession>A0AAV0GX43</accession>
<keyword evidence="2" id="KW-1185">Reference proteome</keyword>
<dbReference type="AlphaFoldDB" id="A0AAV0GX43"/>
<evidence type="ECO:0000313" key="2">
    <source>
        <dbReference type="Proteomes" id="UP001154282"/>
    </source>
</evidence>
<protein>
    <submittedName>
        <fullName evidence="1">Uncharacterized protein</fullName>
    </submittedName>
</protein>
<feature type="non-terminal residue" evidence="1">
    <location>
        <position position="32"/>
    </location>
</feature>
<dbReference type="EMBL" id="CAMGYJ010000002">
    <property type="protein sequence ID" value="CAI0377536.1"/>
    <property type="molecule type" value="Genomic_DNA"/>
</dbReference>
<proteinExistence type="predicted"/>
<name>A0AAV0GX43_9ROSI</name>
<organism evidence="1 2">
    <name type="scientific">Linum tenue</name>
    <dbReference type="NCBI Taxonomy" id="586396"/>
    <lineage>
        <taxon>Eukaryota</taxon>
        <taxon>Viridiplantae</taxon>
        <taxon>Streptophyta</taxon>
        <taxon>Embryophyta</taxon>
        <taxon>Tracheophyta</taxon>
        <taxon>Spermatophyta</taxon>
        <taxon>Magnoliopsida</taxon>
        <taxon>eudicotyledons</taxon>
        <taxon>Gunneridae</taxon>
        <taxon>Pentapetalae</taxon>
        <taxon>rosids</taxon>
        <taxon>fabids</taxon>
        <taxon>Malpighiales</taxon>
        <taxon>Linaceae</taxon>
        <taxon>Linum</taxon>
    </lineage>
</organism>